<name>A0AAD4QK09_9AGAM</name>
<organism evidence="1 2">
    <name type="scientific">Multifurca ochricompacta</name>
    <dbReference type="NCBI Taxonomy" id="376703"/>
    <lineage>
        <taxon>Eukaryota</taxon>
        <taxon>Fungi</taxon>
        <taxon>Dikarya</taxon>
        <taxon>Basidiomycota</taxon>
        <taxon>Agaricomycotina</taxon>
        <taxon>Agaricomycetes</taxon>
        <taxon>Russulales</taxon>
        <taxon>Russulaceae</taxon>
        <taxon>Multifurca</taxon>
    </lineage>
</organism>
<sequence length="521" mass="58369">MSSQQSLNRNRTTPHVLKLSPTGAISRVNGTILRLFSKVKKKQTDGCGSILHDNTTGTGEDHEWVTINSLPNDVLLDIFNHCRLLPFPYGLIGDMWEWHRPTHVCSRWRYVIFASPHLLDLRLLCTYGTPVRRTLDCWPALPISIQYGEAPEFNPPALEDEDNIIAALEHPARTYKIELALTNSLLDKLAALKQQPFPALEYFLLISRGGGKLSALPSTILCESAPRLRVLFFDGIPFAMLPKFLLSTKDLVVLQLLRIPSAGYFSPESLVTSLSGMSQLKMLDIGFASPSSRRNRRSVPPFRRAVLSTLTRFTFRGISEYLEDVVAGIDAPALDYFDVTLFNQLIFDVPQLHQFISRAEKLRVPSRATLGSFKNGVSIILVQLAGTDTPRHLSLEIACKPLDWQVSSMAEICNQSSTLFSRVEELSIRAYTPLSARQEEIGVPEWLELFRPFTTVSSLYVSENLGPHVAHALEDAADDPVMEVLPALRLLDFRGSRESAPVEKFVTARQPTLNVRYSELN</sequence>
<dbReference type="EMBL" id="WTXG01000098">
    <property type="protein sequence ID" value="KAI0293323.1"/>
    <property type="molecule type" value="Genomic_DNA"/>
</dbReference>
<evidence type="ECO:0008006" key="3">
    <source>
        <dbReference type="Google" id="ProtNLM"/>
    </source>
</evidence>
<dbReference type="Gene3D" id="1.20.1280.50">
    <property type="match status" value="1"/>
</dbReference>
<keyword evidence="2" id="KW-1185">Reference proteome</keyword>
<protein>
    <recommendedName>
        <fullName evidence="3">F-box domain-containing protein</fullName>
    </recommendedName>
</protein>
<evidence type="ECO:0000313" key="2">
    <source>
        <dbReference type="Proteomes" id="UP001203297"/>
    </source>
</evidence>
<reference evidence="1" key="1">
    <citation type="journal article" date="2022" name="New Phytol.">
        <title>Evolutionary transition to the ectomycorrhizal habit in the genomes of a hyperdiverse lineage of mushroom-forming fungi.</title>
        <authorList>
            <person name="Looney B."/>
            <person name="Miyauchi S."/>
            <person name="Morin E."/>
            <person name="Drula E."/>
            <person name="Courty P.E."/>
            <person name="Kohler A."/>
            <person name="Kuo A."/>
            <person name="LaButti K."/>
            <person name="Pangilinan J."/>
            <person name="Lipzen A."/>
            <person name="Riley R."/>
            <person name="Andreopoulos W."/>
            <person name="He G."/>
            <person name="Johnson J."/>
            <person name="Nolan M."/>
            <person name="Tritt A."/>
            <person name="Barry K.W."/>
            <person name="Grigoriev I.V."/>
            <person name="Nagy L.G."/>
            <person name="Hibbett D."/>
            <person name="Henrissat B."/>
            <person name="Matheny P.B."/>
            <person name="Labbe J."/>
            <person name="Martin F.M."/>
        </authorList>
    </citation>
    <scope>NUCLEOTIDE SEQUENCE</scope>
    <source>
        <strain evidence="1">BPL690</strain>
    </source>
</reference>
<accession>A0AAD4QK09</accession>
<comment type="caution">
    <text evidence="1">The sequence shown here is derived from an EMBL/GenBank/DDBJ whole genome shotgun (WGS) entry which is preliminary data.</text>
</comment>
<evidence type="ECO:0000313" key="1">
    <source>
        <dbReference type="EMBL" id="KAI0293323.1"/>
    </source>
</evidence>
<dbReference type="AlphaFoldDB" id="A0AAD4QK09"/>
<gene>
    <name evidence="1" type="ORF">B0F90DRAFT_1404843</name>
</gene>
<dbReference type="Proteomes" id="UP001203297">
    <property type="component" value="Unassembled WGS sequence"/>
</dbReference>
<proteinExistence type="predicted"/>